<evidence type="ECO:0000313" key="1">
    <source>
        <dbReference type="EMBL" id="KAF3970720.1"/>
    </source>
</evidence>
<name>A0A8J4VU71_9ROSI</name>
<proteinExistence type="predicted"/>
<dbReference type="Proteomes" id="UP000737018">
    <property type="component" value="Unassembled WGS sequence"/>
</dbReference>
<protein>
    <submittedName>
        <fullName evidence="1">Uncharacterized protein</fullName>
    </submittedName>
</protein>
<gene>
    <name evidence="1" type="ORF">CMV_005608</name>
</gene>
<sequence>MTSLITCFRLRFLRVRFNSPKSAPNRSSVSFPTCESDEIDLSNEDAILVKYFLRLVETISDIYLEISQISNQIRWRSCNLGHFCSPLPFLAGSIEFDYHLWTPARSSCCFYSVDDGSCPSPPDG</sequence>
<dbReference type="EMBL" id="JRKL02000505">
    <property type="protein sequence ID" value="KAF3970720.1"/>
    <property type="molecule type" value="Genomic_DNA"/>
</dbReference>
<evidence type="ECO:0000313" key="2">
    <source>
        <dbReference type="Proteomes" id="UP000737018"/>
    </source>
</evidence>
<dbReference type="OrthoDB" id="10499343at2759"/>
<organism evidence="1 2">
    <name type="scientific">Castanea mollissima</name>
    <name type="common">Chinese chestnut</name>
    <dbReference type="NCBI Taxonomy" id="60419"/>
    <lineage>
        <taxon>Eukaryota</taxon>
        <taxon>Viridiplantae</taxon>
        <taxon>Streptophyta</taxon>
        <taxon>Embryophyta</taxon>
        <taxon>Tracheophyta</taxon>
        <taxon>Spermatophyta</taxon>
        <taxon>Magnoliopsida</taxon>
        <taxon>eudicotyledons</taxon>
        <taxon>Gunneridae</taxon>
        <taxon>Pentapetalae</taxon>
        <taxon>rosids</taxon>
        <taxon>fabids</taxon>
        <taxon>Fagales</taxon>
        <taxon>Fagaceae</taxon>
        <taxon>Castanea</taxon>
    </lineage>
</organism>
<reference evidence="1" key="1">
    <citation type="submission" date="2020-03" db="EMBL/GenBank/DDBJ databases">
        <title>Castanea mollissima Vanexum genome sequencing.</title>
        <authorList>
            <person name="Staton M."/>
        </authorList>
    </citation>
    <scope>NUCLEOTIDE SEQUENCE</scope>
    <source>
        <tissue evidence="1">Leaf</tissue>
    </source>
</reference>
<dbReference type="AlphaFoldDB" id="A0A8J4VU71"/>
<accession>A0A8J4VU71</accession>
<comment type="caution">
    <text evidence="1">The sequence shown here is derived from an EMBL/GenBank/DDBJ whole genome shotgun (WGS) entry which is preliminary data.</text>
</comment>
<keyword evidence="2" id="KW-1185">Reference proteome</keyword>